<dbReference type="RefSeq" id="WP_184675696.1">
    <property type="nucleotide sequence ID" value="NZ_JACHGY010000001.1"/>
</dbReference>
<evidence type="ECO:0000256" key="1">
    <source>
        <dbReference type="ARBA" id="ARBA00006479"/>
    </source>
</evidence>
<dbReference type="PANTHER" id="PTHR18964">
    <property type="entry name" value="ROK (REPRESSOR, ORF, KINASE) FAMILY"/>
    <property type="match status" value="1"/>
</dbReference>
<dbReference type="Gene3D" id="3.30.420.40">
    <property type="match status" value="2"/>
</dbReference>
<accession>A0A7X0H3A2</accession>
<keyword evidence="3" id="KW-1185">Reference proteome</keyword>
<dbReference type="EC" id="2.7.1.2" evidence="2"/>
<keyword evidence="2" id="KW-0418">Kinase</keyword>
<sequence length="319" mass="33659">MAHETPPTLGIDLGGTNIQCGVVIDGKVKERDDTKTKAAEGSDAVIQRLVKLCDKVLEQASLKRKDLGAIGIGAPGAINIKKGQVIQAVNLGWNDFPLRDVLSKELGVPVVVDNDVNVGAWGEHQAGAGRGFDDLFAVFVGTGIGGGLILDNKIYHGAKHTAGEIGHTLLRADAGIGRRSVEDLASRTNIVNLLKQLIASGRESVIPELVDGDLSRVRSKVLGQAIKQEDPLTMEVVHRAATYVGISIANTVTLLSLPCVVMGGGATEAMGKTWMKWIREAFEAYVFPEEMKSCKIVASELGDDAGLLGAGILAQNAIP</sequence>
<comment type="similarity">
    <text evidence="1">Belongs to the ROK (NagC/XylR) family.</text>
</comment>
<dbReference type="InterPro" id="IPR043129">
    <property type="entry name" value="ATPase_NBD"/>
</dbReference>
<dbReference type="AlphaFoldDB" id="A0A7X0H3A2"/>
<dbReference type="GO" id="GO:0004340">
    <property type="term" value="F:glucokinase activity"/>
    <property type="evidence" value="ECO:0007669"/>
    <property type="project" value="UniProtKB-EC"/>
</dbReference>
<organism evidence="2 3">
    <name type="scientific">Algisphaera agarilytica</name>
    <dbReference type="NCBI Taxonomy" id="1385975"/>
    <lineage>
        <taxon>Bacteria</taxon>
        <taxon>Pseudomonadati</taxon>
        <taxon>Planctomycetota</taxon>
        <taxon>Phycisphaerae</taxon>
        <taxon>Phycisphaerales</taxon>
        <taxon>Phycisphaeraceae</taxon>
        <taxon>Algisphaera</taxon>
    </lineage>
</organism>
<evidence type="ECO:0000313" key="3">
    <source>
        <dbReference type="Proteomes" id="UP000541810"/>
    </source>
</evidence>
<dbReference type="Pfam" id="PF00480">
    <property type="entry name" value="ROK"/>
    <property type="match status" value="1"/>
</dbReference>
<comment type="caution">
    <text evidence="2">The sequence shown here is derived from an EMBL/GenBank/DDBJ whole genome shotgun (WGS) entry which is preliminary data.</text>
</comment>
<proteinExistence type="inferred from homology"/>
<keyword evidence="2" id="KW-0808">Transferase</keyword>
<dbReference type="SUPFAM" id="SSF53067">
    <property type="entry name" value="Actin-like ATPase domain"/>
    <property type="match status" value="1"/>
</dbReference>
<dbReference type="Proteomes" id="UP000541810">
    <property type="component" value="Unassembled WGS sequence"/>
</dbReference>
<dbReference type="EMBL" id="JACHGY010000001">
    <property type="protein sequence ID" value="MBB6428498.1"/>
    <property type="molecule type" value="Genomic_DNA"/>
</dbReference>
<reference evidence="2 3" key="1">
    <citation type="submission" date="2020-08" db="EMBL/GenBank/DDBJ databases">
        <title>Genomic Encyclopedia of Type Strains, Phase IV (KMG-IV): sequencing the most valuable type-strain genomes for metagenomic binning, comparative biology and taxonomic classification.</title>
        <authorList>
            <person name="Goeker M."/>
        </authorList>
    </citation>
    <scope>NUCLEOTIDE SEQUENCE [LARGE SCALE GENOMIC DNA]</scope>
    <source>
        <strain evidence="2 3">DSM 103725</strain>
    </source>
</reference>
<dbReference type="InterPro" id="IPR000600">
    <property type="entry name" value="ROK"/>
</dbReference>
<evidence type="ECO:0000313" key="2">
    <source>
        <dbReference type="EMBL" id="MBB6428498.1"/>
    </source>
</evidence>
<protein>
    <submittedName>
        <fullName evidence="2">Glucokinase</fullName>
        <ecNumber evidence="2">2.7.1.2</ecNumber>
    </submittedName>
</protein>
<gene>
    <name evidence="2" type="ORF">HNQ40_000304</name>
</gene>
<name>A0A7X0H3A2_9BACT</name>
<dbReference type="PANTHER" id="PTHR18964:SF149">
    <property type="entry name" value="BIFUNCTIONAL UDP-N-ACETYLGLUCOSAMINE 2-EPIMERASE_N-ACETYLMANNOSAMINE KINASE"/>
    <property type="match status" value="1"/>
</dbReference>
<dbReference type="PROSITE" id="PS01125">
    <property type="entry name" value="ROK"/>
    <property type="match status" value="1"/>
</dbReference>
<dbReference type="InterPro" id="IPR049874">
    <property type="entry name" value="ROK_cs"/>
</dbReference>